<dbReference type="UniPathway" id="UPA00906">
    <property type="reaction ID" value="UER00896"/>
</dbReference>
<comment type="similarity">
    <text evidence="7 8">Belongs to the SelA family.</text>
</comment>
<evidence type="ECO:0000256" key="4">
    <source>
        <dbReference type="ARBA" id="ARBA00022898"/>
    </source>
</evidence>
<dbReference type="Gene3D" id="3.40.640.10">
    <property type="entry name" value="Type I PLP-dependent aspartate aminotransferase-like (Major domain)"/>
    <property type="match status" value="1"/>
</dbReference>
<evidence type="ECO:0000256" key="5">
    <source>
        <dbReference type="ARBA" id="ARBA00022917"/>
    </source>
</evidence>
<dbReference type="Pfam" id="PF12390">
    <property type="entry name" value="Se-cys_synth_N"/>
    <property type="match status" value="1"/>
</dbReference>
<dbReference type="InterPro" id="IPR015421">
    <property type="entry name" value="PyrdxlP-dep_Trfase_major"/>
</dbReference>
<dbReference type="InterPro" id="IPR004534">
    <property type="entry name" value="SelA_trans"/>
</dbReference>
<accession>A0A3G2R6B9</accession>
<evidence type="ECO:0000256" key="7">
    <source>
        <dbReference type="ARBA" id="ARBA00044507"/>
    </source>
</evidence>
<keyword evidence="3 8" id="KW-0808">Transferase</keyword>
<comment type="function">
    <text evidence="8">Converts seryl-tRNA(Sec) to selenocysteinyl-tRNA(Sec) required for selenoprotein biosynthesis.</text>
</comment>
<feature type="domain" description="L-seryl-tRNA selenium transferase N-terminal" evidence="10">
    <location>
        <begin position="8"/>
        <end position="46"/>
    </location>
</feature>
<dbReference type="Gene3D" id="3.90.1150.180">
    <property type="match status" value="1"/>
</dbReference>
<gene>
    <name evidence="8" type="primary">selA</name>
    <name evidence="11" type="ORF">D2962_10290</name>
</gene>
<dbReference type="SUPFAM" id="SSF53383">
    <property type="entry name" value="PLP-dependent transferases"/>
    <property type="match status" value="1"/>
</dbReference>
<dbReference type="InterPro" id="IPR015424">
    <property type="entry name" value="PyrdxlP-dep_Trfase"/>
</dbReference>
<dbReference type="GO" id="GO:0005737">
    <property type="term" value="C:cytoplasm"/>
    <property type="evidence" value="ECO:0007669"/>
    <property type="project" value="UniProtKB-SubCell"/>
</dbReference>
<evidence type="ECO:0000256" key="2">
    <source>
        <dbReference type="ARBA" id="ARBA00022490"/>
    </source>
</evidence>
<proteinExistence type="inferred from homology"/>
<evidence type="ECO:0000259" key="10">
    <source>
        <dbReference type="Pfam" id="PF12390"/>
    </source>
</evidence>
<comment type="catalytic activity">
    <reaction evidence="8">
        <text>L-seryl-tRNA(Sec) + selenophosphate + H(+) = L-selenocysteinyl-tRNA(Sec) + phosphate</text>
        <dbReference type="Rhea" id="RHEA:22728"/>
        <dbReference type="Rhea" id="RHEA-COMP:9742"/>
        <dbReference type="Rhea" id="RHEA-COMP:9743"/>
        <dbReference type="ChEBI" id="CHEBI:15378"/>
        <dbReference type="ChEBI" id="CHEBI:16144"/>
        <dbReference type="ChEBI" id="CHEBI:43474"/>
        <dbReference type="ChEBI" id="CHEBI:78533"/>
        <dbReference type="ChEBI" id="CHEBI:78573"/>
        <dbReference type="EC" id="2.9.1.1"/>
    </reaction>
</comment>
<comment type="subcellular location">
    <subcellularLocation>
        <location evidence="8">Cytoplasm</location>
    </subcellularLocation>
</comment>
<evidence type="ECO:0000256" key="6">
    <source>
        <dbReference type="ARBA" id="ARBA00023266"/>
    </source>
</evidence>
<evidence type="ECO:0000256" key="1">
    <source>
        <dbReference type="ARBA" id="ARBA00001933"/>
    </source>
</evidence>
<dbReference type="AlphaFoldDB" id="A0A3G2R6B9"/>
<dbReference type="PANTHER" id="PTHR32328">
    <property type="entry name" value="L-SERYL-TRNA(SEC) SELENIUM TRANSFERASE"/>
    <property type="match status" value="1"/>
</dbReference>
<dbReference type="Pfam" id="PF03841">
    <property type="entry name" value="SelA"/>
    <property type="match status" value="1"/>
</dbReference>
<dbReference type="PANTHER" id="PTHR32328:SF0">
    <property type="entry name" value="L-SERYL-TRNA(SEC) SELENIUM TRANSFERASE"/>
    <property type="match status" value="1"/>
</dbReference>
<evidence type="ECO:0000256" key="9">
    <source>
        <dbReference type="PIRSR" id="PIRSR618319-50"/>
    </source>
</evidence>
<dbReference type="EC" id="2.9.1.1" evidence="8"/>
<reference evidence="11 12" key="1">
    <citation type="submission" date="2018-10" db="EMBL/GenBank/DDBJ databases">
        <authorList>
            <person name="Zhang X."/>
        </authorList>
    </citation>
    <scope>NUCLEOTIDE SEQUENCE [LARGE SCALE GENOMIC DNA]</scope>
    <source>
        <strain evidence="11 12">SK-G1</strain>
    </source>
</reference>
<dbReference type="InterPro" id="IPR018319">
    <property type="entry name" value="SelA-like"/>
</dbReference>
<dbReference type="GO" id="GO:0001717">
    <property type="term" value="P:conversion of seryl-tRNAsec to selenocys-tRNAsec"/>
    <property type="evidence" value="ECO:0007669"/>
    <property type="project" value="UniProtKB-UniRule"/>
</dbReference>
<keyword evidence="12" id="KW-1185">Reference proteome</keyword>
<dbReference type="NCBIfam" id="TIGR00474">
    <property type="entry name" value="selA"/>
    <property type="match status" value="1"/>
</dbReference>
<dbReference type="KEGG" id="bacg:D2962_10290"/>
<feature type="modified residue" description="N6-(pyridoxal phosphate)lysine" evidence="8 9">
    <location>
        <position position="300"/>
    </location>
</feature>
<dbReference type="InterPro" id="IPR025862">
    <property type="entry name" value="SelA_trans_N_dom"/>
</dbReference>
<evidence type="ECO:0000313" key="11">
    <source>
        <dbReference type="EMBL" id="AYO30946.1"/>
    </source>
</evidence>
<sequence>MDKNNIMRKLPKVADLLEETEIKDLMTIFNRNYLTDILRESLETVRVKIMEKLESGDATDKSENELKDEVISLAINKLSFSPYSLRPVINATGVVLHTNLGRAPLPEEAMKRIEMVAKAYSNLEFDIGRGERGERYSHVRELLCDITGAEDAMVVNNNAAAVLLCLSSLASGHEVVISRGQLVEIGGSFRIPDVMAQSGARLVEVGTTNKTHLKDYEMAINENTALLLKVHTSNFKLVGFTSQVSNEELITLGAKHNLPVMEDLGSGVLVDLKPYSLPEEPTVQDSVKAGMDLVTFSGDKLLGGPQAGIIVGKKGYISKIKRHPLTRAVRIDKLTLAALEAVLRLYKDGLWQHIPVLAMLTESKDAMENRARKLAEGLEGVLTGKGKVEIVDDVSQAGGGSLPGAEIPTRAVAVSVHDISSGELAERLRKVPTPVIARIKKDKLLFDVRTITEKDVEKIVEMVGKAL</sequence>
<comment type="cofactor">
    <cofactor evidence="1 8 9">
        <name>pyridoxal 5'-phosphate</name>
        <dbReference type="ChEBI" id="CHEBI:597326"/>
    </cofactor>
</comment>
<keyword evidence="6 8" id="KW-0711">Selenium</keyword>
<keyword evidence="2 8" id="KW-0963">Cytoplasm</keyword>
<name>A0A3G2R6B9_9FIRM</name>
<evidence type="ECO:0000256" key="3">
    <source>
        <dbReference type="ARBA" id="ARBA00022679"/>
    </source>
</evidence>
<evidence type="ECO:0000256" key="8">
    <source>
        <dbReference type="HAMAP-Rule" id="MF_00423"/>
    </source>
</evidence>
<dbReference type="EMBL" id="CP033169">
    <property type="protein sequence ID" value="AYO30946.1"/>
    <property type="molecule type" value="Genomic_DNA"/>
</dbReference>
<dbReference type="HAMAP" id="MF_00423">
    <property type="entry name" value="SelA"/>
    <property type="match status" value="1"/>
</dbReference>
<organism evidence="11 12">
    <name type="scientific">Biomaibacter acetigenes</name>
    <dbReference type="NCBI Taxonomy" id="2316383"/>
    <lineage>
        <taxon>Bacteria</taxon>
        <taxon>Bacillati</taxon>
        <taxon>Bacillota</taxon>
        <taxon>Clostridia</taxon>
        <taxon>Thermosediminibacterales</taxon>
        <taxon>Tepidanaerobacteraceae</taxon>
        <taxon>Biomaibacter</taxon>
    </lineage>
</organism>
<dbReference type="Proteomes" id="UP000280960">
    <property type="component" value="Chromosome"/>
</dbReference>
<evidence type="ECO:0000313" key="12">
    <source>
        <dbReference type="Proteomes" id="UP000280960"/>
    </source>
</evidence>
<keyword evidence="4 8" id="KW-0663">Pyridoxal phosphate</keyword>
<dbReference type="GO" id="GO:0001514">
    <property type="term" value="P:selenocysteine incorporation"/>
    <property type="evidence" value="ECO:0007669"/>
    <property type="project" value="UniProtKB-UniRule"/>
</dbReference>
<protein>
    <recommendedName>
        <fullName evidence="8">L-seryl-tRNA(Sec) selenium transferase</fullName>
        <ecNumber evidence="8">2.9.1.1</ecNumber>
    </recommendedName>
    <alternativeName>
        <fullName evidence="8">Selenocysteine synthase</fullName>
        <shortName evidence="8">Sec synthase</shortName>
    </alternativeName>
    <alternativeName>
        <fullName evidence="8">Selenocysteinyl-tRNA(Sec) synthase</fullName>
    </alternativeName>
</protein>
<comment type="pathway">
    <text evidence="8">Aminoacyl-tRNA biosynthesis; selenocysteinyl-tRNA(Sec) biosynthesis; selenocysteinyl-tRNA(Sec) from L-seryl-tRNA(Sec) (bacterial route): step 1/1.</text>
</comment>
<keyword evidence="5 8" id="KW-0648">Protein biosynthesis</keyword>
<dbReference type="GO" id="GO:0004125">
    <property type="term" value="F:L-seryl-tRNA(Sec) selenium transferase activity"/>
    <property type="evidence" value="ECO:0007669"/>
    <property type="project" value="UniProtKB-UniRule"/>
</dbReference>